<dbReference type="InterPro" id="IPR003114">
    <property type="entry name" value="Phox_assoc"/>
</dbReference>
<comment type="caution">
    <text evidence="4">The sequence shown here is derived from an EMBL/GenBank/DDBJ whole genome shotgun (WGS) entry which is preliminary data.</text>
</comment>
<dbReference type="GO" id="GO:0035091">
    <property type="term" value="F:phosphatidylinositol binding"/>
    <property type="evidence" value="ECO:0007669"/>
    <property type="project" value="TreeGrafter"/>
</dbReference>
<dbReference type="Pfam" id="PF02194">
    <property type="entry name" value="PXA"/>
    <property type="match status" value="1"/>
</dbReference>
<dbReference type="HOGENOM" id="CLU_032678_0_0_1"/>
<dbReference type="AlphaFoldDB" id="G4TFR5"/>
<evidence type="ECO:0000313" key="4">
    <source>
        <dbReference type="EMBL" id="CCA70162.1"/>
    </source>
</evidence>
<dbReference type="eggNOG" id="ENOG502RYEC">
    <property type="taxonomic scope" value="Eukaryota"/>
</dbReference>
<keyword evidence="2" id="KW-1133">Transmembrane helix</keyword>
<feature type="region of interest" description="Disordered" evidence="1">
    <location>
        <begin position="478"/>
        <end position="519"/>
    </location>
</feature>
<proteinExistence type="predicted"/>
<evidence type="ECO:0000313" key="5">
    <source>
        <dbReference type="Proteomes" id="UP000007148"/>
    </source>
</evidence>
<gene>
    <name evidence="4" type="ORF">PIIN_04101</name>
</gene>
<keyword evidence="2" id="KW-0812">Transmembrane</keyword>
<protein>
    <recommendedName>
        <fullName evidence="3">PXA domain-containing protein</fullName>
    </recommendedName>
</protein>
<organism evidence="4 5">
    <name type="scientific">Serendipita indica (strain DSM 11827)</name>
    <name type="common">Root endophyte fungus</name>
    <name type="synonym">Piriformospora indica</name>
    <dbReference type="NCBI Taxonomy" id="1109443"/>
    <lineage>
        <taxon>Eukaryota</taxon>
        <taxon>Fungi</taxon>
        <taxon>Dikarya</taxon>
        <taxon>Basidiomycota</taxon>
        <taxon>Agaricomycotina</taxon>
        <taxon>Agaricomycetes</taxon>
        <taxon>Sebacinales</taxon>
        <taxon>Serendipitaceae</taxon>
        <taxon>Serendipita</taxon>
    </lineage>
</organism>
<feature type="compositionally biased region" description="Polar residues" evidence="1">
    <location>
        <begin position="510"/>
        <end position="519"/>
    </location>
</feature>
<feature type="domain" description="PXA" evidence="3">
    <location>
        <begin position="74"/>
        <end position="256"/>
    </location>
</feature>
<feature type="transmembrane region" description="Helical" evidence="2">
    <location>
        <begin position="270"/>
        <end position="294"/>
    </location>
</feature>
<dbReference type="PROSITE" id="PS51207">
    <property type="entry name" value="PXA"/>
    <property type="match status" value="1"/>
</dbReference>
<reference evidence="4" key="2">
    <citation type="submission" date="2011-05" db="EMBL/GenBank/DDBJ databases">
        <authorList>
            <person name="MIPS"/>
        </authorList>
    </citation>
    <scope>NUCLEOTIDE SEQUENCE</scope>
    <source>
        <strain evidence="4">DSM 11827</strain>
    </source>
</reference>
<reference evidence="4" key="1">
    <citation type="journal article" date="2011" name="PLoS Pathog.">
        <title>Endophytic Life Strategies Decoded by Genome and Transcriptome Analyses of the Mutualistic Root Symbiont Piriformospora indica.</title>
        <authorList>
            <person name="Zuccaro A."/>
            <person name="Lahrmann U."/>
            <person name="Guldener U."/>
            <person name="Langen G."/>
            <person name="Pfiffi S."/>
            <person name="Biedenkopf D."/>
            <person name="Wong P."/>
            <person name="Samans B."/>
            <person name="Grimm C."/>
            <person name="Basiewicz M."/>
            <person name="Murat C."/>
            <person name="Martin F."/>
            <person name="Kogel K.H."/>
        </authorList>
    </citation>
    <scope>NUCLEOTIDE SEQUENCE [LARGE SCALE GENOMIC DNA]</scope>
    <source>
        <strain evidence="4">DSM 11827</strain>
    </source>
</reference>
<dbReference type="STRING" id="1109443.G4TFR5"/>
<dbReference type="PANTHER" id="PTHR22775">
    <property type="entry name" value="SORTING NEXIN"/>
    <property type="match status" value="1"/>
</dbReference>
<accession>G4TFR5</accession>
<dbReference type="EMBL" id="CAFZ01000074">
    <property type="protein sequence ID" value="CCA70162.1"/>
    <property type="molecule type" value="Genomic_DNA"/>
</dbReference>
<sequence length="519" mass="57289">MSSRRSVGSQIVFNNPRAISVRSGGSKTSNSTINVTLARRLLFPYLPLTTPLPPLVGTYGTPEENEKRRNDPAFKALNNELYDFLALVVRGFVLPWWSKITPRDKEFPQEITRIAASLIKQVESRAMAADIPALLANAIPLLVAQHYQDFRLAQAKLPTSYATGLQGHSDSLPHLFHSFQPHMAVTAEGTVDPNYLRQVVEHIMKACLPPEDWEAEAERAIIREIVLKILLESAFPRLSQPWFIQKTMLELLGPPKETVPPPPVTRSGSAFHTFVILFLSAVQVVSGFAIAAIAGLQATLHTVTEVNASTFRQKTTSQTGEDMAFPTLEMLAEILNMRERAAAAAILYLLQLILGALAPFVNRLVPYLFYTHTHPSMFTKILAQSKKVLFPDGYPGPPPVEPTIEEQVLIREQLEKRLFDCVFPVAAKLLFGTKLSIQGRTIRGILDPLGSKQCNVHLLIFLLDAIVVSLFPELALSPTSKREPSDGATDADLDAMIYSPYDKSDPLDGRSNSPGQGTP</sequence>
<name>G4TFR5_SERID</name>
<feature type="transmembrane region" description="Helical" evidence="2">
    <location>
        <begin position="341"/>
        <end position="361"/>
    </location>
</feature>
<keyword evidence="5" id="KW-1185">Reference proteome</keyword>
<evidence type="ECO:0000259" key="3">
    <source>
        <dbReference type="PROSITE" id="PS51207"/>
    </source>
</evidence>
<keyword evidence="2" id="KW-0472">Membrane</keyword>
<dbReference type="PANTHER" id="PTHR22775:SF3">
    <property type="entry name" value="SORTING NEXIN-13"/>
    <property type="match status" value="1"/>
</dbReference>
<dbReference type="OrthoDB" id="431557at2759"/>
<evidence type="ECO:0000256" key="2">
    <source>
        <dbReference type="SAM" id="Phobius"/>
    </source>
</evidence>
<dbReference type="SMART" id="SM00313">
    <property type="entry name" value="PXA"/>
    <property type="match status" value="1"/>
</dbReference>
<dbReference type="OMA" id="PWFIQKT"/>
<evidence type="ECO:0000256" key="1">
    <source>
        <dbReference type="SAM" id="MobiDB-lite"/>
    </source>
</evidence>
<dbReference type="InParanoid" id="G4TFR5"/>
<dbReference type="Proteomes" id="UP000007148">
    <property type="component" value="Unassembled WGS sequence"/>
</dbReference>